<evidence type="ECO:0000256" key="1">
    <source>
        <dbReference type="SAM" id="MobiDB-lite"/>
    </source>
</evidence>
<organism evidence="2 3">
    <name type="scientific">Actinomadura miaoliensis</name>
    <dbReference type="NCBI Taxonomy" id="430685"/>
    <lineage>
        <taxon>Bacteria</taxon>
        <taxon>Bacillati</taxon>
        <taxon>Actinomycetota</taxon>
        <taxon>Actinomycetes</taxon>
        <taxon>Streptosporangiales</taxon>
        <taxon>Thermomonosporaceae</taxon>
        <taxon>Actinomadura</taxon>
    </lineage>
</organism>
<protein>
    <submittedName>
        <fullName evidence="2">Uncharacterized protein</fullName>
    </submittedName>
</protein>
<gene>
    <name evidence="2" type="ORF">GCM10022214_03920</name>
</gene>
<evidence type="ECO:0000313" key="2">
    <source>
        <dbReference type="EMBL" id="GAA4055788.1"/>
    </source>
</evidence>
<feature type="region of interest" description="Disordered" evidence="1">
    <location>
        <begin position="1"/>
        <end position="31"/>
    </location>
</feature>
<keyword evidence="3" id="KW-1185">Reference proteome</keyword>
<comment type="caution">
    <text evidence="2">The sequence shown here is derived from an EMBL/GenBank/DDBJ whole genome shotgun (WGS) entry which is preliminary data.</text>
</comment>
<dbReference type="Proteomes" id="UP001500683">
    <property type="component" value="Unassembled WGS sequence"/>
</dbReference>
<evidence type="ECO:0000313" key="3">
    <source>
        <dbReference type="Proteomes" id="UP001500683"/>
    </source>
</evidence>
<name>A0ABP7UZX2_9ACTN</name>
<reference evidence="3" key="1">
    <citation type="journal article" date="2019" name="Int. J. Syst. Evol. Microbiol.">
        <title>The Global Catalogue of Microorganisms (GCM) 10K type strain sequencing project: providing services to taxonomists for standard genome sequencing and annotation.</title>
        <authorList>
            <consortium name="The Broad Institute Genomics Platform"/>
            <consortium name="The Broad Institute Genome Sequencing Center for Infectious Disease"/>
            <person name="Wu L."/>
            <person name="Ma J."/>
        </authorList>
    </citation>
    <scope>NUCLEOTIDE SEQUENCE [LARGE SCALE GENOMIC DNA]</scope>
    <source>
        <strain evidence="3">JCM 16702</strain>
    </source>
</reference>
<sequence>MKCVWTSTSPGSPSRPQKRRTSPASSAKVTSLVAPRGPVAALDLGDPALYEAAAVGSAEAAGATGAMR</sequence>
<dbReference type="EMBL" id="BAAAZG010000001">
    <property type="protein sequence ID" value="GAA4055788.1"/>
    <property type="molecule type" value="Genomic_DNA"/>
</dbReference>
<feature type="compositionally biased region" description="Polar residues" evidence="1">
    <location>
        <begin position="1"/>
        <end position="15"/>
    </location>
</feature>
<accession>A0ABP7UZX2</accession>
<proteinExistence type="predicted"/>